<organism evidence="1 2">
    <name type="scientific">Chaenocephalus aceratus</name>
    <name type="common">Blackfin icefish</name>
    <name type="synonym">Chaenichthys aceratus</name>
    <dbReference type="NCBI Taxonomy" id="36190"/>
    <lineage>
        <taxon>Eukaryota</taxon>
        <taxon>Metazoa</taxon>
        <taxon>Chordata</taxon>
        <taxon>Craniata</taxon>
        <taxon>Vertebrata</taxon>
        <taxon>Euteleostomi</taxon>
        <taxon>Actinopterygii</taxon>
        <taxon>Neopterygii</taxon>
        <taxon>Teleostei</taxon>
        <taxon>Neoteleostei</taxon>
        <taxon>Acanthomorphata</taxon>
        <taxon>Eupercaria</taxon>
        <taxon>Perciformes</taxon>
        <taxon>Notothenioidei</taxon>
        <taxon>Channichthyidae</taxon>
        <taxon>Chaenocephalus</taxon>
    </lineage>
</organism>
<evidence type="ECO:0000313" key="2">
    <source>
        <dbReference type="Proteomes" id="UP001057452"/>
    </source>
</evidence>
<reference evidence="1" key="1">
    <citation type="submission" date="2022-05" db="EMBL/GenBank/DDBJ databases">
        <title>Chromosome-level genome of Chaenocephalus aceratus.</title>
        <authorList>
            <person name="Park H."/>
        </authorList>
    </citation>
    <scope>NUCLEOTIDE SEQUENCE</scope>
    <source>
        <strain evidence="1">KU_202001</strain>
    </source>
</reference>
<dbReference type="EMBL" id="CM043787">
    <property type="protein sequence ID" value="KAI4830679.1"/>
    <property type="molecule type" value="Genomic_DNA"/>
</dbReference>
<protein>
    <submittedName>
        <fullName evidence="1">Uncharacterized protein</fullName>
    </submittedName>
</protein>
<name>A0ACB9XTW6_CHAAC</name>
<evidence type="ECO:0000313" key="1">
    <source>
        <dbReference type="EMBL" id="KAI4830679.1"/>
    </source>
</evidence>
<proteinExistence type="predicted"/>
<gene>
    <name evidence="1" type="ORF">KUCAC02_002295</name>
</gene>
<dbReference type="Proteomes" id="UP001057452">
    <property type="component" value="Chromosome 3"/>
</dbReference>
<comment type="caution">
    <text evidence="1">The sequence shown here is derived from an EMBL/GenBank/DDBJ whole genome shotgun (WGS) entry which is preliminary data.</text>
</comment>
<keyword evidence="2" id="KW-1185">Reference proteome</keyword>
<accession>A0ACB9XTW6</accession>
<sequence length="101" mass="11145">MGIGITEAGNCNPSISKSDRGKFKHQIHGVQVFRQEPSRSHSPGPLPILLRKQSQISPQISRGALVMVIHDLKPRLHPIVRIPSQEIHCYPLSADRVSGNP</sequence>